<feature type="region of interest" description="Disordered" evidence="1">
    <location>
        <begin position="134"/>
        <end position="268"/>
    </location>
</feature>
<name>A0A3B4ZJL7_9TELE</name>
<dbReference type="Ensembl" id="ENSSPAT00000008697.1">
    <property type="protein sequence ID" value="ENSSPAP00000008540.1"/>
    <property type="gene ID" value="ENSSPAG00000006504.1"/>
</dbReference>
<feature type="compositionally biased region" description="Low complexity" evidence="1">
    <location>
        <begin position="205"/>
        <end position="219"/>
    </location>
</feature>
<protein>
    <submittedName>
        <fullName evidence="2">Uncharacterized protein</fullName>
    </submittedName>
</protein>
<evidence type="ECO:0000256" key="1">
    <source>
        <dbReference type="SAM" id="MobiDB-lite"/>
    </source>
</evidence>
<reference evidence="2" key="1">
    <citation type="submission" date="2023-09" db="UniProtKB">
        <authorList>
            <consortium name="Ensembl"/>
        </authorList>
    </citation>
    <scope>IDENTIFICATION</scope>
</reference>
<accession>A0A3B4ZJL7</accession>
<evidence type="ECO:0000313" key="2">
    <source>
        <dbReference type="Ensembl" id="ENSSPAP00000008540.1"/>
    </source>
</evidence>
<dbReference type="AlphaFoldDB" id="A0A3B4ZJL7"/>
<feature type="compositionally biased region" description="Polar residues" evidence="1">
    <location>
        <begin position="231"/>
        <end position="252"/>
    </location>
</feature>
<organism evidence="2">
    <name type="scientific">Stegastes partitus</name>
    <name type="common">bicolor damselfish</name>
    <dbReference type="NCBI Taxonomy" id="144197"/>
    <lineage>
        <taxon>Eukaryota</taxon>
        <taxon>Metazoa</taxon>
        <taxon>Chordata</taxon>
        <taxon>Craniata</taxon>
        <taxon>Vertebrata</taxon>
        <taxon>Euteleostomi</taxon>
        <taxon>Actinopterygii</taxon>
        <taxon>Neopterygii</taxon>
        <taxon>Teleostei</taxon>
        <taxon>Neoteleostei</taxon>
        <taxon>Acanthomorphata</taxon>
        <taxon>Ovalentaria</taxon>
        <taxon>Pomacentridae</taxon>
        <taxon>Stegastes</taxon>
    </lineage>
</organism>
<sequence>MVQSRVLGCLCIQLEKTGYHRVHLKLNLCCVKSIFWSCHCCDITERLLNTFSTFVQHLQETPADVRPVGGHQRPFLRRGVLGQQHIKKGRIEAGQINQAGQLCSGHETGLPGDSAQKQTHRLMLLAIQHNVLGPQAPANSQPQDQTPTHPDASPKTQSRSPTRPRAEPAAKSRPQTQARGEEKSAARPKAGPTAKPLPQEPMAKPQPQGQARPGPQTQATPKAEPTVKPEPQTQATPKAEPTSKSEPQTQATPKAESTPAVPPHITIF</sequence>
<feature type="compositionally biased region" description="Polar residues" evidence="1">
    <location>
        <begin position="137"/>
        <end position="161"/>
    </location>
</feature>
<dbReference type="STRING" id="144197.ENSSPAP00000008540"/>
<proteinExistence type="predicted"/>